<protein>
    <submittedName>
        <fullName evidence="7">DNA-directed RNA polymerase sigma-70 factor</fullName>
    </submittedName>
</protein>
<reference evidence="8" key="1">
    <citation type="journal article" date="2019" name="Int. J. Syst. Evol. Microbiol.">
        <title>The Global Catalogue of Microorganisms (GCM) 10K type strain sequencing project: providing services to taxonomists for standard genome sequencing and annotation.</title>
        <authorList>
            <consortium name="The Broad Institute Genomics Platform"/>
            <consortium name="The Broad Institute Genome Sequencing Center for Infectious Disease"/>
            <person name="Wu L."/>
            <person name="Ma J."/>
        </authorList>
    </citation>
    <scope>NUCLEOTIDE SEQUENCE [LARGE SCALE GENOMIC DNA]</scope>
    <source>
        <strain evidence="8">CGMCC 1.10832</strain>
    </source>
</reference>
<dbReference type="RefSeq" id="WP_188464330.1">
    <property type="nucleotide sequence ID" value="NZ_BAABHU010000008.1"/>
</dbReference>
<evidence type="ECO:0000256" key="2">
    <source>
        <dbReference type="ARBA" id="ARBA00023015"/>
    </source>
</evidence>
<dbReference type="EMBL" id="BMEC01000008">
    <property type="protein sequence ID" value="GGC40220.1"/>
    <property type="molecule type" value="Genomic_DNA"/>
</dbReference>
<dbReference type="InterPro" id="IPR013249">
    <property type="entry name" value="RNA_pol_sigma70_r4_t2"/>
</dbReference>
<dbReference type="Proteomes" id="UP000636010">
    <property type="component" value="Unassembled WGS sequence"/>
</dbReference>
<keyword evidence="2" id="KW-0805">Transcription regulation</keyword>
<evidence type="ECO:0000259" key="5">
    <source>
        <dbReference type="Pfam" id="PF04542"/>
    </source>
</evidence>
<keyword evidence="4" id="KW-0804">Transcription</keyword>
<dbReference type="Gene3D" id="1.10.10.10">
    <property type="entry name" value="Winged helix-like DNA-binding domain superfamily/Winged helix DNA-binding domain"/>
    <property type="match status" value="1"/>
</dbReference>
<keyword evidence="8" id="KW-1185">Reference proteome</keyword>
<proteinExistence type="inferred from homology"/>
<dbReference type="SUPFAM" id="SSF88659">
    <property type="entry name" value="Sigma3 and sigma4 domains of RNA polymerase sigma factors"/>
    <property type="match status" value="1"/>
</dbReference>
<keyword evidence="7" id="KW-0240">DNA-directed RNA polymerase</keyword>
<evidence type="ECO:0000256" key="4">
    <source>
        <dbReference type="ARBA" id="ARBA00023163"/>
    </source>
</evidence>
<dbReference type="InterPro" id="IPR039425">
    <property type="entry name" value="RNA_pol_sigma-70-like"/>
</dbReference>
<dbReference type="SUPFAM" id="SSF88946">
    <property type="entry name" value="Sigma2 domain of RNA polymerase sigma factors"/>
    <property type="match status" value="1"/>
</dbReference>
<evidence type="ECO:0000313" key="8">
    <source>
        <dbReference type="Proteomes" id="UP000636010"/>
    </source>
</evidence>
<comment type="similarity">
    <text evidence="1">Belongs to the sigma-70 factor family. ECF subfamily.</text>
</comment>
<dbReference type="GO" id="GO:0000428">
    <property type="term" value="C:DNA-directed RNA polymerase complex"/>
    <property type="evidence" value="ECO:0007669"/>
    <property type="project" value="UniProtKB-KW"/>
</dbReference>
<comment type="caution">
    <text evidence="7">The sequence shown here is derived from an EMBL/GenBank/DDBJ whole genome shotgun (WGS) entry which is preliminary data.</text>
</comment>
<keyword evidence="3" id="KW-0731">Sigma factor</keyword>
<dbReference type="PANTHER" id="PTHR43133:SF51">
    <property type="entry name" value="RNA POLYMERASE SIGMA FACTOR"/>
    <property type="match status" value="1"/>
</dbReference>
<dbReference type="InterPro" id="IPR013324">
    <property type="entry name" value="RNA_pol_sigma_r3/r4-like"/>
</dbReference>
<evidence type="ECO:0000259" key="6">
    <source>
        <dbReference type="Pfam" id="PF08281"/>
    </source>
</evidence>
<dbReference type="InterPro" id="IPR036388">
    <property type="entry name" value="WH-like_DNA-bd_sf"/>
</dbReference>
<evidence type="ECO:0000256" key="1">
    <source>
        <dbReference type="ARBA" id="ARBA00010641"/>
    </source>
</evidence>
<gene>
    <name evidence="7" type="ORF">GCM10011506_27190</name>
</gene>
<dbReference type="PANTHER" id="PTHR43133">
    <property type="entry name" value="RNA POLYMERASE ECF-TYPE SIGMA FACTO"/>
    <property type="match status" value="1"/>
</dbReference>
<sequence length="180" mass="21156">MHSEEQELLEELKNPALKMAGFRKLMQLYQEKLYSVIRRMLIDHDDTNDALQETFIKVWNKVDSFQGDAALFTWVYKIAVNEALQSLRKRKRRFLKSSAYKENFVDMLQSEQAFDGEQIQLILQKAIIELPEKQQLVFNLKYYDELSYEQIAEITGSSIGGLKANYHHAVKKIENYLKSN</sequence>
<dbReference type="CDD" id="cd06171">
    <property type="entry name" value="Sigma70_r4"/>
    <property type="match status" value="1"/>
</dbReference>
<dbReference type="NCBIfam" id="TIGR02937">
    <property type="entry name" value="sigma70-ECF"/>
    <property type="match status" value="1"/>
</dbReference>
<dbReference type="InterPro" id="IPR014284">
    <property type="entry name" value="RNA_pol_sigma-70_dom"/>
</dbReference>
<dbReference type="InterPro" id="IPR007627">
    <property type="entry name" value="RNA_pol_sigma70_r2"/>
</dbReference>
<accession>A0ABQ1MKR5</accession>
<evidence type="ECO:0000256" key="3">
    <source>
        <dbReference type="ARBA" id="ARBA00023082"/>
    </source>
</evidence>
<organism evidence="7 8">
    <name type="scientific">Marivirga lumbricoides</name>
    <dbReference type="NCBI Taxonomy" id="1046115"/>
    <lineage>
        <taxon>Bacteria</taxon>
        <taxon>Pseudomonadati</taxon>
        <taxon>Bacteroidota</taxon>
        <taxon>Cytophagia</taxon>
        <taxon>Cytophagales</taxon>
        <taxon>Marivirgaceae</taxon>
        <taxon>Marivirga</taxon>
    </lineage>
</organism>
<dbReference type="Pfam" id="PF04542">
    <property type="entry name" value="Sigma70_r2"/>
    <property type="match status" value="1"/>
</dbReference>
<dbReference type="InterPro" id="IPR013325">
    <property type="entry name" value="RNA_pol_sigma_r2"/>
</dbReference>
<evidence type="ECO:0000313" key="7">
    <source>
        <dbReference type="EMBL" id="GGC40220.1"/>
    </source>
</evidence>
<dbReference type="Gene3D" id="1.10.1740.10">
    <property type="match status" value="1"/>
</dbReference>
<feature type="domain" description="RNA polymerase sigma factor 70 region 4 type 2" evidence="6">
    <location>
        <begin position="121"/>
        <end position="173"/>
    </location>
</feature>
<name>A0ABQ1MKR5_9BACT</name>
<dbReference type="Pfam" id="PF08281">
    <property type="entry name" value="Sigma70_r4_2"/>
    <property type="match status" value="1"/>
</dbReference>
<feature type="domain" description="RNA polymerase sigma-70 region 2" evidence="5">
    <location>
        <begin position="25"/>
        <end position="93"/>
    </location>
</feature>